<dbReference type="KEGG" id="gtt:GUITHDRAFT_120171"/>
<evidence type="ECO:0000313" key="2">
    <source>
        <dbReference type="EnsemblProtists" id="EKX33644"/>
    </source>
</evidence>
<dbReference type="EnsemblProtists" id="EKX33644">
    <property type="protein sequence ID" value="EKX33644"/>
    <property type="gene ID" value="GUITHDRAFT_120171"/>
</dbReference>
<evidence type="ECO:0000313" key="1">
    <source>
        <dbReference type="EMBL" id="EKX33644.1"/>
    </source>
</evidence>
<protein>
    <submittedName>
        <fullName evidence="1 2">Uncharacterized protein</fullName>
    </submittedName>
</protein>
<evidence type="ECO:0000313" key="3">
    <source>
        <dbReference type="Proteomes" id="UP000011087"/>
    </source>
</evidence>
<reference evidence="3" key="2">
    <citation type="submission" date="2012-11" db="EMBL/GenBank/DDBJ databases">
        <authorList>
            <person name="Kuo A."/>
            <person name="Curtis B.A."/>
            <person name="Tanifuji G."/>
            <person name="Burki F."/>
            <person name="Gruber A."/>
            <person name="Irimia M."/>
            <person name="Maruyama S."/>
            <person name="Arias M.C."/>
            <person name="Ball S.G."/>
            <person name="Gile G.H."/>
            <person name="Hirakawa Y."/>
            <person name="Hopkins J.F."/>
            <person name="Rensing S.A."/>
            <person name="Schmutz J."/>
            <person name="Symeonidi A."/>
            <person name="Elias M."/>
            <person name="Eveleigh R.J."/>
            <person name="Herman E.K."/>
            <person name="Klute M.J."/>
            <person name="Nakayama T."/>
            <person name="Obornik M."/>
            <person name="Reyes-Prieto A."/>
            <person name="Armbrust E.V."/>
            <person name="Aves S.J."/>
            <person name="Beiko R.G."/>
            <person name="Coutinho P."/>
            <person name="Dacks J.B."/>
            <person name="Durnford D.G."/>
            <person name="Fast N.M."/>
            <person name="Green B.R."/>
            <person name="Grisdale C."/>
            <person name="Hempe F."/>
            <person name="Henrissat B."/>
            <person name="Hoppner M.P."/>
            <person name="Ishida K.-I."/>
            <person name="Kim E."/>
            <person name="Koreny L."/>
            <person name="Kroth P.G."/>
            <person name="Liu Y."/>
            <person name="Malik S.-B."/>
            <person name="Maier U.G."/>
            <person name="McRose D."/>
            <person name="Mock T."/>
            <person name="Neilson J.A."/>
            <person name="Onodera N.T."/>
            <person name="Poole A.M."/>
            <person name="Pritham E.J."/>
            <person name="Richards T.A."/>
            <person name="Rocap G."/>
            <person name="Roy S.W."/>
            <person name="Sarai C."/>
            <person name="Schaack S."/>
            <person name="Shirato S."/>
            <person name="Slamovits C.H."/>
            <person name="Spencer D.F."/>
            <person name="Suzuki S."/>
            <person name="Worden A.Z."/>
            <person name="Zauner S."/>
            <person name="Barry K."/>
            <person name="Bell C."/>
            <person name="Bharti A.K."/>
            <person name="Crow J.A."/>
            <person name="Grimwood J."/>
            <person name="Kramer R."/>
            <person name="Lindquist E."/>
            <person name="Lucas S."/>
            <person name="Salamov A."/>
            <person name="McFadden G.I."/>
            <person name="Lane C.E."/>
            <person name="Keeling P.J."/>
            <person name="Gray M.W."/>
            <person name="Grigoriev I.V."/>
            <person name="Archibald J.M."/>
        </authorList>
    </citation>
    <scope>NUCLEOTIDE SEQUENCE</scope>
    <source>
        <strain evidence="3">CCMP2712</strain>
    </source>
</reference>
<keyword evidence="3" id="KW-1185">Reference proteome</keyword>
<reference evidence="2" key="3">
    <citation type="submission" date="2015-06" db="UniProtKB">
        <authorList>
            <consortium name="EnsemblProtists"/>
        </authorList>
    </citation>
    <scope>IDENTIFICATION</scope>
</reference>
<proteinExistence type="predicted"/>
<dbReference type="PaxDb" id="55529-EKX33644"/>
<dbReference type="Proteomes" id="UP000011087">
    <property type="component" value="Unassembled WGS sequence"/>
</dbReference>
<sequence>MPPRQKEEWKPSDDLLDVWYKNWMPEPIVCWSCGHFLGDKCHYKNGRNVPCRHGNESGMNRRNPFQCNGFASQEEPAPVRRNHAPLPNYFALVDGHVMYVEVNGDEKAFVPLNETHVA</sequence>
<dbReference type="RefSeq" id="XP_005820624.1">
    <property type="nucleotide sequence ID" value="XM_005820567.1"/>
</dbReference>
<organism evidence="1">
    <name type="scientific">Guillardia theta (strain CCMP2712)</name>
    <name type="common">Cryptophyte</name>
    <dbReference type="NCBI Taxonomy" id="905079"/>
    <lineage>
        <taxon>Eukaryota</taxon>
        <taxon>Cryptophyceae</taxon>
        <taxon>Pyrenomonadales</taxon>
        <taxon>Geminigeraceae</taxon>
        <taxon>Guillardia</taxon>
    </lineage>
</organism>
<gene>
    <name evidence="1" type="ORF">GUITHDRAFT_120171</name>
</gene>
<accession>L1ICI7</accession>
<dbReference type="AlphaFoldDB" id="L1ICI7"/>
<name>L1ICI7_GUITC</name>
<dbReference type="GeneID" id="17290393"/>
<dbReference type="EMBL" id="JH993134">
    <property type="protein sequence ID" value="EKX33644.1"/>
    <property type="molecule type" value="Genomic_DNA"/>
</dbReference>
<reference evidence="1 3" key="1">
    <citation type="journal article" date="2012" name="Nature">
        <title>Algal genomes reveal evolutionary mosaicism and the fate of nucleomorphs.</title>
        <authorList>
            <consortium name="DOE Joint Genome Institute"/>
            <person name="Curtis B.A."/>
            <person name="Tanifuji G."/>
            <person name="Burki F."/>
            <person name="Gruber A."/>
            <person name="Irimia M."/>
            <person name="Maruyama S."/>
            <person name="Arias M.C."/>
            <person name="Ball S.G."/>
            <person name="Gile G.H."/>
            <person name="Hirakawa Y."/>
            <person name="Hopkins J.F."/>
            <person name="Kuo A."/>
            <person name="Rensing S.A."/>
            <person name="Schmutz J."/>
            <person name="Symeonidi A."/>
            <person name="Elias M."/>
            <person name="Eveleigh R.J."/>
            <person name="Herman E.K."/>
            <person name="Klute M.J."/>
            <person name="Nakayama T."/>
            <person name="Obornik M."/>
            <person name="Reyes-Prieto A."/>
            <person name="Armbrust E.V."/>
            <person name="Aves S.J."/>
            <person name="Beiko R.G."/>
            <person name="Coutinho P."/>
            <person name="Dacks J.B."/>
            <person name="Durnford D.G."/>
            <person name="Fast N.M."/>
            <person name="Green B.R."/>
            <person name="Grisdale C.J."/>
            <person name="Hempel F."/>
            <person name="Henrissat B."/>
            <person name="Hoppner M.P."/>
            <person name="Ishida K."/>
            <person name="Kim E."/>
            <person name="Koreny L."/>
            <person name="Kroth P.G."/>
            <person name="Liu Y."/>
            <person name="Malik S.B."/>
            <person name="Maier U.G."/>
            <person name="McRose D."/>
            <person name="Mock T."/>
            <person name="Neilson J.A."/>
            <person name="Onodera N.T."/>
            <person name="Poole A.M."/>
            <person name="Pritham E.J."/>
            <person name="Richards T.A."/>
            <person name="Rocap G."/>
            <person name="Roy S.W."/>
            <person name="Sarai C."/>
            <person name="Schaack S."/>
            <person name="Shirato S."/>
            <person name="Slamovits C.H."/>
            <person name="Spencer D.F."/>
            <person name="Suzuki S."/>
            <person name="Worden A.Z."/>
            <person name="Zauner S."/>
            <person name="Barry K."/>
            <person name="Bell C."/>
            <person name="Bharti A.K."/>
            <person name="Crow J.A."/>
            <person name="Grimwood J."/>
            <person name="Kramer R."/>
            <person name="Lindquist E."/>
            <person name="Lucas S."/>
            <person name="Salamov A."/>
            <person name="McFadden G.I."/>
            <person name="Lane C.E."/>
            <person name="Keeling P.J."/>
            <person name="Gray M.W."/>
            <person name="Grigoriev I.V."/>
            <person name="Archibald J.M."/>
        </authorList>
    </citation>
    <scope>NUCLEOTIDE SEQUENCE</scope>
    <source>
        <strain evidence="1 3">CCMP2712</strain>
    </source>
</reference>
<dbReference type="HOGENOM" id="CLU_2077566_0_0_1"/>